<keyword evidence="5" id="KW-1185">Reference proteome</keyword>
<dbReference type="PaxDb" id="55529-EKX46341"/>
<evidence type="ECO:0000256" key="1">
    <source>
        <dbReference type="SAM" id="MobiDB-lite"/>
    </source>
</evidence>
<reference evidence="4" key="3">
    <citation type="submission" date="2015-06" db="UniProtKB">
        <authorList>
            <consortium name="EnsemblProtists"/>
        </authorList>
    </citation>
    <scope>IDENTIFICATION</scope>
</reference>
<feature type="region of interest" description="Disordered" evidence="1">
    <location>
        <begin position="161"/>
        <end position="181"/>
    </location>
</feature>
<evidence type="ECO:0000313" key="3">
    <source>
        <dbReference type="EMBL" id="EKX46341.1"/>
    </source>
</evidence>
<sequence length="737" mass="83856">MLPEIQPNLLIVCVFLLLSLSVRSSTHNEDGAYVGSISNSWIQIRYPQVLHRAVLSEPIASQPMRSYFLEISSGPLPVTLVHGWHYAGTADLVDQHNVRDQLVMPRCSIVIIKQDIWLKTSSKCEVRSQVLFSVNNQQYELNISNKIVPLRHAETMQSESGSEATHLDLLQSRDDPPPSKRACPAGITLVTAAMDLTSEWRSPQRHWVHYAGGIRKIVSLGCPTIAFLDSKIEQSLSPEESQLLRVEKIERAELRKLPFFDRMQEMRNESWKSFGWNWHKVSESPYYLALVLLKPHLIARAARMLGQSSTTMLVWIDSVPSCFGCLDGHDISTSWVDELVDNKRILVSSYHATQRFCKHTDMTQQGGLPCQELPPFTIKGSFMAMKGKEALWLEEEYSSVMHEVMSNGFLLTEEFYLSIVAKRHPRMFSIFDRSDNPMGYDLECIPLCMIAKDNPSLRILFPSYNSTIVAEKGILRWEVDHHQENMLFIVGIRALDPLRDPADDSEWTEVEYTSATYKQFPLLSNMLYEAKVTLHPPHFALTATTRFRTEPQEEENFVDADRAADSRGNIFESWHWSMERNSTSGLCVFLVTDRLEATEWRIAEATVTDMILFCSDKGYETSWLTYEGLALLERHVRPLLVHLDAMGVGVEMYEKALEFVYERLEHGDLLLGAGYMPGEYFDACLQKSVRAVKISSPTGPEEFLQNARPEGRAQSINQMGLNYEYHGYNLGCSSGAT</sequence>
<dbReference type="EnsemblProtists" id="EKX46341">
    <property type="protein sequence ID" value="EKX46341"/>
    <property type="gene ID" value="GUITHDRAFT_107947"/>
</dbReference>
<proteinExistence type="predicted"/>
<keyword evidence="2" id="KW-0732">Signal</keyword>
<reference evidence="3 5" key="1">
    <citation type="journal article" date="2012" name="Nature">
        <title>Algal genomes reveal evolutionary mosaicism and the fate of nucleomorphs.</title>
        <authorList>
            <consortium name="DOE Joint Genome Institute"/>
            <person name="Curtis B.A."/>
            <person name="Tanifuji G."/>
            <person name="Burki F."/>
            <person name="Gruber A."/>
            <person name="Irimia M."/>
            <person name="Maruyama S."/>
            <person name="Arias M.C."/>
            <person name="Ball S.G."/>
            <person name="Gile G.H."/>
            <person name="Hirakawa Y."/>
            <person name="Hopkins J.F."/>
            <person name="Kuo A."/>
            <person name="Rensing S.A."/>
            <person name="Schmutz J."/>
            <person name="Symeonidi A."/>
            <person name="Elias M."/>
            <person name="Eveleigh R.J."/>
            <person name="Herman E.K."/>
            <person name="Klute M.J."/>
            <person name="Nakayama T."/>
            <person name="Obornik M."/>
            <person name="Reyes-Prieto A."/>
            <person name="Armbrust E.V."/>
            <person name="Aves S.J."/>
            <person name="Beiko R.G."/>
            <person name="Coutinho P."/>
            <person name="Dacks J.B."/>
            <person name="Durnford D.G."/>
            <person name="Fast N.M."/>
            <person name="Green B.R."/>
            <person name="Grisdale C.J."/>
            <person name="Hempel F."/>
            <person name="Henrissat B."/>
            <person name="Hoppner M.P."/>
            <person name="Ishida K."/>
            <person name="Kim E."/>
            <person name="Koreny L."/>
            <person name="Kroth P.G."/>
            <person name="Liu Y."/>
            <person name="Malik S.B."/>
            <person name="Maier U.G."/>
            <person name="McRose D."/>
            <person name="Mock T."/>
            <person name="Neilson J.A."/>
            <person name="Onodera N.T."/>
            <person name="Poole A.M."/>
            <person name="Pritham E.J."/>
            <person name="Richards T.A."/>
            <person name="Rocap G."/>
            <person name="Roy S.W."/>
            <person name="Sarai C."/>
            <person name="Schaack S."/>
            <person name="Shirato S."/>
            <person name="Slamovits C.H."/>
            <person name="Spencer D.F."/>
            <person name="Suzuki S."/>
            <person name="Worden A.Z."/>
            <person name="Zauner S."/>
            <person name="Barry K."/>
            <person name="Bell C."/>
            <person name="Bharti A.K."/>
            <person name="Crow J.A."/>
            <person name="Grimwood J."/>
            <person name="Kramer R."/>
            <person name="Lindquist E."/>
            <person name="Lucas S."/>
            <person name="Salamov A."/>
            <person name="McFadden G.I."/>
            <person name="Lane C.E."/>
            <person name="Keeling P.J."/>
            <person name="Gray M.W."/>
            <person name="Grigoriev I.V."/>
            <person name="Archibald J.M."/>
        </authorList>
    </citation>
    <scope>NUCLEOTIDE SEQUENCE</scope>
    <source>
        <strain evidence="3 5">CCMP2712</strain>
    </source>
</reference>
<evidence type="ECO:0000256" key="2">
    <source>
        <dbReference type="SAM" id="SignalP"/>
    </source>
</evidence>
<dbReference type="HOGENOM" id="CLU_376640_0_0_1"/>
<evidence type="ECO:0000313" key="4">
    <source>
        <dbReference type="EnsemblProtists" id="EKX46341"/>
    </source>
</evidence>
<dbReference type="RefSeq" id="XP_005833321.1">
    <property type="nucleotide sequence ID" value="XM_005833264.1"/>
</dbReference>
<evidence type="ECO:0000313" key="5">
    <source>
        <dbReference type="Proteomes" id="UP000011087"/>
    </source>
</evidence>
<name>L1JCW4_GUITC</name>
<dbReference type="GeneID" id="17303013"/>
<accession>L1JCW4</accession>
<dbReference type="AlphaFoldDB" id="L1JCW4"/>
<dbReference type="KEGG" id="gtt:GUITHDRAFT_107947"/>
<feature type="signal peptide" evidence="2">
    <location>
        <begin position="1"/>
        <end position="24"/>
    </location>
</feature>
<reference evidence="5" key="2">
    <citation type="submission" date="2012-11" db="EMBL/GenBank/DDBJ databases">
        <authorList>
            <person name="Kuo A."/>
            <person name="Curtis B.A."/>
            <person name="Tanifuji G."/>
            <person name="Burki F."/>
            <person name="Gruber A."/>
            <person name="Irimia M."/>
            <person name="Maruyama S."/>
            <person name="Arias M.C."/>
            <person name="Ball S.G."/>
            <person name="Gile G.H."/>
            <person name="Hirakawa Y."/>
            <person name="Hopkins J.F."/>
            <person name="Rensing S.A."/>
            <person name="Schmutz J."/>
            <person name="Symeonidi A."/>
            <person name="Elias M."/>
            <person name="Eveleigh R.J."/>
            <person name="Herman E.K."/>
            <person name="Klute M.J."/>
            <person name="Nakayama T."/>
            <person name="Obornik M."/>
            <person name="Reyes-Prieto A."/>
            <person name="Armbrust E.V."/>
            <person name="Aves S.J."/>
            <person name="Beiko R.G."/>
            <person name="Coutinho P."/>
            <person name="Dacks J.B."/>
            <person name="Durnford D.G."/>
            <person name="Fast N.M."/>
            <person name="Green B.R."/>
            <person name="Grisdale C."/>
            <person name="Hempe F."/>
            <person name="Henrissat B."/>
            <person name="Hoppner M.P."/>
            <person name="Ishida K.-I."/>
            <person name="Kim E."/>
            <person name="Koreny L."/>
            <person name="Kroth P.G."/>
            <person name="Liu Y."/>
            <person name="Malik S.-B."/>
            <person name="Maier U.G."/>
            <person name="McRose D."/>
            <person name="Mock T."/>
            <person name="Neilson J.A."/>
            <person name="Onodera N.T."/>
            <person name="Poole A.M."/>
            <person name="Pritham E.J."/>
            <person name="Richards T.A."/>
            <person name="Rocap G."/>
            <person name="Roy S.W."/>
            <person name="Sarai C."/>
            <person name="Schaack S."/>
            <person name="Shirato S."/>
            <person name="Slamovits C.H."/>
            <person name="Spencer D.F."/>
            <person name="Suzuki S."/>
            <person name="Worden A.Z."/>
            <person name="Zauner S."/>
            <person name="Barry K."/>
            <person name="Bell C."/>
            <person name="Bharti A.K."/>
            <person name="Crow J.A."/>
            <person name="Grimwood J."/>
            <person name="Kramer R."/>
            <person name="Lindquist E."/>
            <person name="Lucas S."/>
            <person name="Salamov A."/>
            <person name="McFadden G.I."/>
            <person name="Lane C.E."/>
            <person name="Keeling P.J."/>
            <person name="Gray M.W."/>
            <person name="Grigoriev I.V."/>
            <person name="Archibald J.M."/>
        </authorList>
    </citation>
    <scope>NUCLEOTIDE SEQUENCE</scope>
    <source>
        <strain evidence="5">CCMP2712</strain>
    </source>
</reference>
<dbReference type="EMBL" id="JH992995">
    <property type="protein sequence ID" value="EKX46341.1"/>
    <property type="molecule type" value="Genomic_DNA"/>
</dbReference>
<evidence type="ECO:0008006" key="6">
    <source>
        <dbReference type="Google" id="ProtNLM"/>
    </source>
</evidence>
<gene>
    <name evidence="3" type="ORF">GUITHDRAFT_107947</name>
</gene>
<dbReference type="Proteomes" id="UP000011087">
    <property type="component" value="Unassembled WGS sequence"/>
</dbReference>
<feature type="chain" id="PRO_5008771154" description="Heterokaryon incompatibility domain-containing protein" evidence="2">
    <location>
        <begin position="25"/>
        <end position="737"/>
    </location>
</feature>
<protein>
    <recommendedName>
        <fullName evidence="6">Heterokaryon incompatibility domain-containing protein</fullName>
    </recommendedName>
</protein>
<organism evidence="3">
    <name type="scientific">Guillardia theta (strain CCMP2712)</name>
    <name type="common">Cryptophyte</name>
    <dbReference type="NCBI Taxonomy" id="905079"/>
    <lineage>
        <taxon>Eukaryota</taxon>
        <taxon>Cryptophyceae</taxon>
        <taxon>Pyrenomonadales</taxon>
        <taxon>Geminigeraceae</taxon>
        <taxon>Guillardia</taxon>
    </lineage>
</organism>